<evidence type="ECO:0008006" key="9">
    <source>
        <dbReference type="Google" id="ProtNLM"/>
    </source>
</evidence>
<comment type="similarity">
    <text evidence="2">Belongs to the TMEM86 family.</text>
</comment>
<evidence type="ECO:0000256" key="2">
    <source>
        <dbReference type="ARBA" id="ARBA00007375"/>
    </source>
</evidence>
<name>A0ABM6GH23_9BACT</name>
<accession>A0ABM6GH23</accession>
<dbReference type="InterPro" id="IPR012506">
    <property type="entry name" value="TMEM86B-like"/>
</dbReference>
<keyword evidence="8" id="KW-1185">Reference proteome</keyword>
<evidence type="ECO:0000256" key="5">
    <source>
        <dbReference type="ARBA" id="ARBA00023136"/>
    </source>
</evidence>
<evidence type="ECO:0000256" key="1">
    <source>
        <dbReference type="ARBA" id="ARBA00004141"/>
    </source>
</evidence>
<sequence>MKRLVVFFLFSVIMLFGVEFEFKIPIFDVENGIYEIYKFEKDNKVEYTVVFFDEDHPNFFIDFVYDVFRLFKWGRIYDVESFLVEGTNIIFKDDFCISSSYFQVENLHNYAELPLKDFESKNGKIIIYVSTWNHMFSNISLNDVKYASFSSTPLLGDRNYVEEKFRGNPRLIFSLLFAVLVIFFGILTMVRKSQNRDAVFFKVFTTLFCLLIAMVNSSGVEWLLVLGLFFGVVGDYFMEFDEKFLYGMFSFFVGHIFYSLGFLLKFGIPKFSIFILIYFFFLLFYFIILSKQVDLKVPMFLYGLAISTMFVFTFSSIDKMGYFLPLAGVLFIFSDFLIVVDKYIKKIPLSNVLILSTYFSSQLIISLSIIF</sequence>
<dbReference type="RefSeq" id="WP_012057845.1">
    <property type="nucleotide sequence ID" value="NZ_CP007389.1"/>
</dbReference>
<keyword evidence="3 6" id="KW-0812">Transmembrane</keyword>
<feature type="transmembrane region" description="Helical" evidence="6">
    <location>
        <begin position="352"/>
        <end position="370"/>
    </location>
</feature>
<dbReference type="Pfam" id="PF07947">
    <property type="entry name" value="YhhN"/>
    <property type="match status" value="1"/>
</dbReference>
<protein>
    <recommendedName>
        <fullName evidence="9">YhhN family protein</fullName>
    </recommendedName>
</protein>
<evidence type="ECO:0000256" key="4">
    <source>
        <dbReference type="ARBA" id="ARBA00022989"/>
    </source>
</evidence>
<feature type="transmembrane region" description="Helical" evidence="6">
    <location>
        <begin position="300"/>
        <end position="317"/>
    </location>
</feature>
<gene>
    <name evidence="7" type="ORF">BW47_08690</name>
</gene>
<feature type="transmembrane region" description="Helical" evidence="6">
    <location>
        <begin position="270"/>
        <end position="288"/>
    </location>
</feature>
<feature type="transmembrane region" description="Helical" evidence="6">
    <location>
        <begin position="171"/>
        <end position="190"/>
    </location>
</feature>
<dbReference type="EMBL" id="CP007389">
    <property type="protein sequence ID" value="APT74929.1"/>
    <property type="molecule type" value="Genomic_DNA"/>
</dbReference>
<comment type="subcellular location">
    <subcellularLocation>
        <location evidence="1">Membrane</location>
        <topology evidence="1">Multi-pass membrane protein</topology>
    </subcellularLocation>
</comment>
<dbReference type="Proteomes" id="UP000185490">
    <property type="component" value="Chromosome"/>
</dbReference>
<evidence type="ECO:0000313" key="8">
    <source>
        <dbReference type="Proteomes" id="UP000185490"/>
    </source>
</evidence>
<evidence type="ECO:0000256" key="6">
    <source>
        <dbReference type="SAM" id="Phobius"/>
    </source>
</evidence>
<evidence type="ECO:0000256" key="3">
    <source>
        <dbReference type="ARBA" id="ARBA00022692"/>
    </source>
</evidence>
<dbReference type="PANTHER" id="PTHR31885:SF6">
    <property type="entry name" value="GH04784P"/>
    <property type="match status" value="1"/>
</dbReference>
<feature type="transmembrane region" description="Helical" evidence="6">
    <location>
        <begin position="323"/>
        <end position="340"/>
    </location>
</feature>
<feature type="transmembrane region" description="Helical" evidence="6">
    <location>
        <begin position="245"/>
        <end position="264"/>
    </location>
</feature>
<evidence type="ECO:0000313" key="7">
    <source>
        <dbReference type="EMBL" id="APT74929.1"/>
    </source>
</evidence>
<keyword evidence="5 6" id="KW-0472">Membrane</keyword>
<reference evidence="7 8" key="1">
    <citation type="submission" date="2014-02" db="EMBL/GenBank/DDBJ databases">
        <title>Diversity of Thermotogales isolates from hydrothermal vents.</title>
        <authorList>
            <person name="Haverkamp T.H.A."/>
            <person name="Lossouarn J."/>
            <person name="Geslin C."/>
            <person name="Nesbo C.L."/>
        </authorList>
    </citation>
    <scope>NUCLEOTIDE SEQUENCE [LARGE SCALE GENOMIC DNA]</scope>
    <source>
        <strain evidence="7 8">431</strain>
    </source>
</reference>
<organism evidence="7 8">
    <name type="scientific">Thermosipho melanesiensis</name>
    <dbReference type="NCBI Taxonomy" id="46541"/>
    <lineage>
        <taxon>Bacteria</taxon>
        <taxon>Thermotogati</taxon>
        <taxon>Thermotogota</taxon>
        <taxon>Thermotogae</taxon>
        <taxon>Thermotogales</taxon>
        <taxon>Fervidobacteriaceae</taxon>
        <taxon>Thermosipho</taxon>
    </lineage>
</organism>
<keyword evidence="4 6" id="KW-1133">Transmembrane helix</keyword>
<proteinExistence type="inferred from homology"/>
<dbReference type="PANTHER" id="PTHR31885">
    <property type="entry name" value="GH04784P"/>
    <property type="match status" value="1"/>
</dbReference>